<name>J3LT46_ORYBR</name>
<feature type="compositionally biased region" description="Polar residues" evidence="1">
    <location>
        <begin position="29"/>
        <end position="44"/>
    </location>
</feature>
<evidence type="ECO:0000313" key="3">
    <source>
        <dbReference type="Proteomes" id="UP000006038"/>
    </source>
</evidence>
<evidence type="ECO:0000313" key="2">
    <source>
        <dbReference type="EnsemblPlants" id="OB03G42220.1"/>
    </source>
</evidence>
<dbReference type="Proteomes" id="UP000006038">
    <property type="component" value="Chromosome 3"/>
</dbReference>
<protein>
    <submittedName>
        <fullName evidence="2">Uncharacterized protein</fullName>
    </submittedName>
</protein>
<sequence length="61" mass="6433">FSLEQVQKRNCKICTIVYGFGSFGETRTGSFSITPEGQVETPTGPSGLGALHGATKKPKST</sequence>
<dbReference type="EnsemblPlants" id="OB03G42220.1">
    <property type="protein sequence ID" value="OB03G42220.1"/>
    <property type="gene ID" value="OB03G42220"/>
</dbReference>
<dbReference type="HOGENOM" id="CLU_2929658_0_0_1"/>
<organism evidence="2">
    <name type="scientific">Oryza brachyantha</name>
    <name type="common">malo sina</name>
    <dbReference type="NCBI Taxonomy" id="4533"/>
    <lineage>
        <taxon>Eukaryota</taxon>
        <taxon>Viridiplantae</taxon>
        <taxon>Streptophyta</taxon>
        <taxon>Embryophyta</taxon>
        <taxon>Tracheophyta</taxon>
        <taxon>Spermatophyta</taxon>
        <taxon>Magnoliopsida</taxon>
        <taxon>Liliopsida</taxon>
        <taxon>Poales</taxon>
        <taxon>Poaceae</taxon>
        <taxon>BOP clade</taxon>
        <taxon>Oryzoideae</taxon>
        <taxon>Oryzeae</taxon>
        <taxon>Oryzinae</taxon>
        <taxon>Oryza</taxon>
    </lineage>
</organism>
<reference evidence="2" key="1">
    <citation type="journal article" date="2013" name="Nat. Commun.">
        <title>Whole-genome sequencing of Oryza brachyantha reveals mechanisms underlying Oryza genome evolution.</title>
        <authorList>
            <person name="Chen J."/>
            <person name="Huang Q."/>
            <person name="Gao D."/>
            <person name="Wang J."/>
            <person name="Lang Y."/>
            <person name="Liu T."/>
            <person name="Li B."/>
            <person name="Bai Z."/>
            <person name="Luis Goicoechea J."/>
            <person name="Liang C."/>
            <person name="Chen C."/>
            <person name="Zhang W."/>
            <person name="Sun S."/>
            <person name="Liao Y."/>
            <person name="Zhang X."/>
            <person name="Yang L."/>
            <person name="Song C."/>
            <person name="Wang M."/>
            <person name="Shi J."/>
            <person name="Liu G."/>
            <person name="Liu J."/>
            <person name="Zhou H."/>
            <person name="Zhou W."/>
            <person name="Yu Q."/>
            <person name="An N."/>
            <person name="Chen Y."/>
            <person name="Cai Q."/>
            <person name="Wang B."/>
            <person name="Liu B."/>
            <person name="Min J."/>
            <person name="Huang Y."/>
            <person name="Wu H."/>
            <person name="Li Z."/>
            <person name="Zhang Y."/>
            <person name="Yin Y."/>
            <person name="Song W."/>
            <person name="Jiang J."/>
            <person name="Jackson S.A."/>
            <person name="Wing R.A."/>
            <person name="Wang J."/>
            <person name="Chen M."/>
        </authorList>
    </citation>
    <scope>NUCLEOTIDE SEQUENCE [LARGE SCALE GENOMIC DNA]</scope>
    <source>
        <strain evidence="2">cv. IRGC 101232</strain>
    </source>
</reference>
<dbReference type="AlphaFoldDB" id="J3LT46"/>
<accession>J3LT46</accession>
<reference evidence="2" key="2">
    <citation type="submission" date="2013-04" db="UniProtKB">
        <authorList>
            <consortium name="EnsemblPlants"/>
        </authorList>
    </citation>
    <scope>IDENTIFICATION</scope>
</reference>
<evidence type="ECO:0000256" key="1">
    <source>
        <dbReference type="SAM" id="MobiDB-lite"/>
    </source>
</evidence>
<keyword evidence="3" id="KW-1185">Reference proteome</keyword>
<dbReference type="Gramene" id="OB03G42220.1">
    <property type="protein sequence ID" value="OB03G42220.1"/>
    <property type="gene ID" value="OB03G42220"/>
</dbReference>
<feature type="region of interest" description="Disordered" evidence="1">
    <location>
        <begin position="29"/>
        <end position="61"/>
    </location>
</feature>
<proteinExistence type="predicted"/>